<gene>
    <name evidence="1" type="ORF">HMF3257_29340</name>
</gene>
<evidence type="ECO:0008006" key="3">
    <source>
        <dbReference type="Google" id="ProtNLM"/>
    </source>
</evidence>
<accession>A0A327NPT7</accession>
<dbReference type="Proteomes" id="UP000249016">
    <property type="component" value="Unassembled WGS sequence"/>
</dbReference>
<dbReference type="EMBL" id="QLII01000001">
    <property type="protein sequence ID" value="RAI77262.1"/>
    <property type="molecule type" value="Genomic_DNA"/>
</dbReference>
<organism evidence="1 2">
    <name type="scientific">Spirosoma telluris</name>
    <dbReference type="NCBI Taxonomy" id="2183553"/>
    <lineage>
        <taxon>Bacteria</taxon>
        <taxon>Pseudomonadati</taxon>
        <taxon>Bacteroidota</taxon>
        <taxon>Cytophagia</taxon>
        <taxon>Cytophagales</taxon>
        <taxon>Cytophagaceae</taxon>
        <taxon>Spirosoma</taxon>
    </lineage>
</organism>
<evidence type="ECO:0000313" key="1">
    <source>
        <dbReference type="EMBL" id="RAI77262.1"/>
    </source>
</evidence>
<comment type="caution">
    <text evidence="1">The sequence shown here is derived from an EMBL/GenBank/DDBJ whole genome shotgun (WGS) entry which is preliminary data.</text>
</comment>
<proteinExistence type="predicted"/>
<name>A0A327NPT7_9BACT</name>
<reference evidence="1 2" key="1">
    <citation type="submission" date="2018-06" db="EMBL/GenBank/DDBJ databases">
        <title>Spirosoma sp. HMF3257 Genome sequencing and assembly.</title>
        <authorList>
            <person name="Kang H."/>
            <person name="Cha I."/>
            <person name="Kim H."/>
            <person name="Kang J."/>
            <person name="Joh K."/>
        </authorList>
    </citation>
    <scope>NUCLEOTIDE SEQUENCE [LARGE SCALE GENOMIC DNA]</scope>
    <source>
        <strain evidence="1 2">HMF3257</strain>
    </source>
</reference>
<protein>
    <recommendedName>
        <fullName evidence="3">AraC family transcriptional regulator</fullName>
    </recommendedName>
</protein>
<keyword evidence="2" id="KW-1185">Reference proteome</keyword>
<evidence type="ECO:0000313" key="2">
    <source>
        <dbReference type="Proteomes" id="UP000249016"/>
    </source>
</evidence>
<dbReference type="AlphaFoldDB" id="A0A327NPT7"/>
<dbReference type="Gene3D" id="1.10.10.60">
    <property type="entry name" value="Homeodomain-like"/>
    <property type="match status" value="1"/>
</dbReference>
<sequence>MSQGTKSPTTLTRSVDWLAKEVCLSPKQFYQKSVERFGVGPKLFDQIIRFNKAAKLKERTQ</sequence>